<keyword evidence="5" id="KW-0722">Serine protease inhibitor</keyword>
<keyword evidence="5" id="KW-0646">Protease inhibitor</keyword>
<dbReference type="SUPFAM" id="SSF56574">
    <property type="entry name" value="Serpins"/>
    <property type="match status" value="1"/>
</dbReference>
<organism evidence="5 6">
    <name type="scientific">Apodemus speciosus</name>
    <name type="common">Large Japanese field mouse</name>
    <dbReference type="NCBI Taxonomy" id="105296"/>
    <lineage>
        <taxon>Eukaryota</taxon>
        <taxon>Metazoa</taxon>
        <taxon>Chordata</taxon>
        <taxon>Craniata</taxon>
        <taxon>Vertebrata</taxon>
        <taxon>Euteleostomi</taxon>
        <taxon>Mammalia</taxon>
        <taxon>Eutheria</taxon>
        <taxon>Euarchontoglires</taxon>
        <taxon>Glires</taxon>
        <taxon>Rodentia</taxon>
        <taxon>Myomorpha</taxon>
        <taxon>Muroidea</taxon>
        <taxon>Muridae</taxon>
        <taxon>Murinae</taxon>
        <taxon>Apodemus</taxon>
    </lineage>
</organism>
<evidence type="ECO:0000256" key="2">
    <source>
        <dbReference type="SAM" id="MobiDB-lite"/>
    </source>
</evidence>
<dbReference type="Pfam" id="PF00079">
    <property type="entry name" value="Serpin"/>
    <property type="match status" value="1"/>
</dbReference>
<feature type="chain" id="PRO_5045042942" evidence="3">
    <location>
        <begin position="20"/>
        <end position="430"/>
    </location>
</feature>
<feature type="region of interest" description="Disordered" evidence="2">
    <location>
        <begin position="342"/>
        <end position="363"/>
    </location>
</feature>
<feature type="signal peptide" evidence="3">
    <location>
        <begin position="1"/>
        <end position="19"/>
    </location>
</feature>
<dbReference type="Gene3D" id="3.30.497.10">
    <property type="entry name" value="Antithrombin, subunit I, domain 2"/>
    <property type="match status" value="1"/>
</dbReference>
<feature type="compositionally biased region" description="Low complexity" evidence="2">
    <location>
        <begin position="354"/>
        <end position="363"/>
    </location>
</feature>
<accession>A0ABQ0FER7</accession>
<dbReference type="Gene3D" id="2.30.39.10">
    <property type="entry name" value="Alpha-1-antitrypsin, domain 1"/>
    <property type="match status" value="1"/>
</dbReference>
<dbReference type="InterPro" id="IPR042185">
    <property type="entry name" value="Serpin_sf_2"/>
</dbReference>
<evidence type="ECO:0000256" key="1">
    <source>
        <dbReference type="RuleBase" id="RU000411"/>
    </source>
</evidence>
<dbReference type="EMBL" id="BAAFST010000012">
    <property type="protein sequence ID" value="GAB1297754.1"/>
    <property type="molecule type" value="Genomic_DNA"/>
</dbReference>
<keyword evidence="3" id="KW-0732">Signal</keyword>
<dbReference type="PANTHER" id="PTHR11461">
    <property type="entry name" value="SERINE PROTEASE INHIBITOR, SERPIN"/>
    <property type="match status" value="1"/>
</dbReference>
<dbReference type="GO" id="GO:0004867">
    <property type="term" value="F:serine-type endopeptidase inhibitor activity"/>
    <property type="evidence" value="ECO:0007669"/>
    <property type="project" value="UniProtKB-KW"/>
</dbReference>
<gene>
    <name evidence="5" type="ORF">APTSU1_001299000</name>
</gene>
<reference evidence="5 6" key="1">
    <citation type="submission" date="2024-08" db="EMBL/GenBank/DDBJ databases">
        <title>The draft genome of Apodemus speciosus.</title>
        <authorList>
            <person name="Nabeshima K."/>
            <person name="Suzuki S."/>
            <person name="Onuma M."/>
        </authorList>
    </citation>
    <scope>NUCLEOTIDE SEQUENCE [LARGE SCALE GENOMIC DNA]</scope>
    <source>
        <strain evidence="5">IB14-021</strain>
    </source>
</reference>
<dbReference type="InterPro" id="IPR042178">
    <property type="entry name" value="Serpin_sf_1"/>
</dbReference>
<dbReference type="SMART" id="SM00093">
    <property type="entry name" value="SERPIN"/>
    <property type="match status" value="1"/>
</dbReference>
<feature type="domain" description="Serpin" evidence="4">
    <location>
        <begin position="49"/>
        <end position="411"/>
    </location>
</feature>
<evidence type="ECO:0000256" key="3">
    <source>
        <dbReference type="SAM" id="SignalP"/>
    </source>
</evidence>
<evidence type="ECO:0000313" key="5">
    <source>
        <dbReference type="EMBL" id="GAB1297754.1"/>
    </source>
</evidence>
<name>A0ABQ0FER7_APOSI</name>
<dbReference type="InterPro" id="IPR023796">
    <property type="entry name" value="Serpin_dom"/>
</dbReference>
<proteinExistence type="inferred from homology"/>
<evidence type="ECO:0000313" key="6">
    <source>
        <dbReference type="Proteomes" id="UP001623349"/>
    </source>
</evidence>
<keyword evidence="6" id="KW-1185">Reference proteome</keyword>
<dbReference type="InterPro" id="IPR000215">
    <property type="entry name" value="Serpin_fam"/>
</dbReference>
<dbReference type="Gene3D" id="6.20.40.10">
    <property type="match status" value="1"/>
</dbReference>
<protein>
    <submittedName>
        <fullName evidence="5">Plasma serine protease inhibitor</fullName>
    </submittedName>
</protein>
<dbReference type="InterPro" id="IPR036186">
    <property type="entry name" value="Serpin_sf"/>
</dbReference>
<comment type="similarity">
    <text evidence="1">Belongs to the serpin family.</text>
</comment>
<comment type="caution">
    <text evidence="5">The sequence shown here is derived from an EMBL/GenBank/DDBJ whole genome shotgun (WGS) entry which is preliminary data.</text>
</comment>
<dbReference type="Proteomes" id="UP001623349">
    <property type="component" value="Unassembled WGS sequence"/>
</dbReference>
<dbReference type="PANTHER" id="PTHR11461:SF274">
    <property type="entry name" value="PLASMA SERINE PROTEASE INHIBITOR"/>
    <property type="match status" value="1"/>
</dbReference>
<sequence>MRFFPILCLALFFSHGVASRQRSHSKEKKKAKESSVDTIGTPRSRDFAFSLYRVLASETPGHNIFFSPMSVAMSLGMLSLGAGSKTKTQILDSLGLSLQPGQEDQLHKSFQQLLQRFSQASDGLQLNLGSVLFKDPAVHIRDHFLSAMKTLYMSDTFSTNFGNPESAKKQINDYVAKQTKGKIVDLIKDLDRTHVMVVVNYIFFKGKWQTAFSDTNTHKMDFHVTPKKTIQVSMMNREDGYLYILDQNIFCTVVGIPYQGSAIALFILPSEGKMKQVEDGLDERTLRNWLKIVTKRRLDLYLPKFSIEGNYKLEKILPKLGIQDIFTTHADLSGITNHNNIKLSEHKKPHRKNNNNSNSNNKNTMDMEWALQMVHKAMVEVDESGTTAAASTGAIFTFRSARPSSQKVVHKAVLDVAETGTESAVATIVE</sequence>
<evidence type="ECO:0000259" key="4">
    <source>
        <dbReference type="SMART" id="SM00093"/>
    </source>
</evidence>